<feature type="repeat" description="PPR" evidence="2">
    <location>
        <begin position="75"/>
        <end position="109"/>
    </location>
</feature>
<reference evidence="3" key="1">
    <citation type="submission" date="2020-01" db="EMBL/GenBank/DDBJ databases">
        <authorList>
            <person name="Mishra B."/>
        </authorList>
    </citation>
    <scope>NUCLEOTIDE SEQUENCE [LARGE SCALE GENOMIC DNA]</scope>
</reference>
<dbReference type="AlphaFoldDB" id="A0A6D2L570"/>
<proteinExistence type="predicted"/>
<dbReference type="GO" id="GO:0003723">
    <property type="term" value="F:RNA binding"/>
    <property type="evidence" value="ECO:0007669"/>
    <property type="project" value="InterPro"/>
</dbReference>
<keyword evidence="4" id="KW-1185">Reference proteome</keyword>
<evidence type="ECO:0000256" key="1">
    <source>
        <dbReference type="ARBA" id="ARBA00022737"/>
    </source>
</evidence>
<dbReference type="OrthoDB" id="609013at2759"/>
<dbReference type="InterPro" id="IPR011990">
    <property type="entry name" value="TPR-like_helical_dom_sf"/>
</dbReference>
<dbReference type="FunFam" id="1.25.40.10:FF:001815">
    <property type="entry name" value="Putative pentatricopeptide repeat-containing protein At1g56570"/>
    <property type="match status" value="1"/>
</dbReference>
<dbReference type="Gene3D" id="1.25.40.10">
    <property type="entry name" value="Tetratricopeptide repeat domain"/>
    <property type="match status" value="5"/>
</dbReference>
<dbReference type="Pfam" id="PF13041">
    <property type="entry name" value="PPR_2"/>
    <property type="match status" value="1"/>
</dbReference>
<evidence type="ECO:0000313" key="4">
    <source>
        <dbReference type="Proteomes" id="UP000467841"/>
    </source>
</evidence>
<dbReference type="InterPro" id="IPR046848">
    <property type="entry name" value="E_motif"/>
</dbReference>
<dbReference type="InterPro" id="IPR002885">
    <property type="entry name" value="PPR_rpt"/>
</dbReference>
<feature type="repeat" description="PPR" evidence="2">
    <location>
        <begin position="379"/>
        <end position="413"/>
    </location>
</feature>
<dbReference type="Pfam" id="PF01535">
    <property type="entry name" value="PPR"/>
    <property type="match status" value="5"/>
</dbReference>
<feature type="repeat" description="PPR" evidence="2">
    <location>
        <begin position="247"/>
        <end position="281"/>
    </location>
</feature>
<dbReference type="FunFam" id="1.25.40.10:FF:001232">
    <property type="entry name" value="Pentatricopeptide repeat-containing protein At5g52850, chloroplastic"/>
    <property type="match status" value="1"/>
</dbReference>
<evidence type="ECO:0008006" key="5">
    <source>
        <dbReference type="Google" id="ProtNLM"/>
    </source>
</evidence>
<dbReference type="Proteomes" id="UP000467841">
    <property type="component" value="Unassembled WGS sequence"/>
</dbReference>
<evidence type="ECO:0000313" key="3">
    <source>
        <dbReference type="EMBL" id="CAA7055112.1"/>
    </source>
</evidence>
<evidence type="ECO:0000256" key="2">
    <source>
        <dbReference type="PROSITE-ProRule" id="PRU00708"/>
    </source>
</evidence>
<dbReference type="PANTHER" id="PTHR47926:SF448">
    <property type="entry name" value="PENTACOTRIPEPTIDE-REPEAT REGION OF PRORP DOMAIN-CONTAINING PROTEIN"/>
    <property type="match status" value="1"/>
</dbReference>
<name>A0A6D2L570_9BRAS</name>
<dbReference type="Pfam" id="PF20431">
    <property type="entry name" value="E_motif"/>
    <property type="match status" value="1"/>
</dbReference>
<dbReference type="PANTHER" id="PTHR47926">
    <property type="entry name" value="PENTATRICOPEPTIDE REPEAT-CONTAINING PROTEIN"/>
    <property type="match status" value="1"/>
</dbReference>
<dbReference type="InterPro" id="IPR046960">
    <property type="entry name" value="PPR_At4g14850-like_plant"/>
</dbReference>
<dbReference type="EMBL" id="CACVBM020001606">
    <property type="protein sequence ID" value="CAA7055112.1"/>
    <property type="molecule type" value="Genomic_DNA"/>
</dbReference>
<accession>A0A6D2L570</accession>
<dbReference type="GO" id="GO:0009451">
    <property type="term" value="P:RNA modification"/>
    <property type="evidence" value="ECO:0007669"/>
    <property type="project" value="InterPro"/>
</dbReference>
<organism evidence="3 4">
    <name type="scientific">Microthlaspi erraticum</name>
    <dbReference type="NCBI Taxonomy" id="1685480"/>
    <lineage>
        <taxon>Eukaryota</taxon>
        <taxon>Viridiplantae</taxon>
        <taxon>Streptophyta</taxon>
        <taxon>Embryophyta</taxon>
        <taxon>Tracheophyta</taxon>
        <taxon>Spermatophyta</taxon>
        <taxon>Magnoliopsida</taxon>
        <taxon>eudicotyledons</taxon>
        <taxon>Gunneridae</taxon>
        <taxon>Pentapetalae</taxon>
        <taxon>rosids</taxon>
        <taxon>malvids</taxon>
        <taxon>Brassicales</taxon>
        <taxon>Brassicaceae</taxon>
        <taxon>Coluteocarpeae</taxon>
        <taxon>Microthlaspi</taxon>
    </lineage>
</organism>
<dbReference type="Pfam" id="PF12854">
    <property type="entry name" value="PPR_1"/>
    <property type="match status" value="1"/>
</dbReference>
<dbReference type="FunFam" id="1.25.40.10:FF:000090">
    <property type="entry name" value="Pentatricopeptide repeat-containing protein, chloroplastic"/>
    <property type="match status" value="1"/>
</dbReference>
<sequence length="618" mass="69195">MSITKLARSNVFTKPIPNFVRSSLRNACVESNQTTDSPYKPKKHHILATNLIVSYFEKGLVDEARSLFDEMPERDVVAWTAMITGYASSNHNARAWECFREMIRRGTDPNEFTLSSVLKSCRDMKVLSYGCLVHGVVVKLGMEGSLYVDNALMNMYATCSVTMDAASSIFRGIKVKNDVTWTTLITGFTHLGDGIGGLKMFKQMLLENAEVTPYCITIAVRASASIDSVTTGKQIHASAVKRCFRSNLPVMNSLLDMYCRCGYLQDAKRCFHEMEDRDLITWNTLISELERSDSSEALLMFQRFESQGFVPNCYTFTSLVAACANIAALTCGQQLHGRVCRRGFSKNVELANALIDMYAKCGSVPDSRTVFLEIAERRNLVSWTSMMIGYGSHGYGAEAVELFDEMVSSGVRPDRIVFMAVLSACRHAGLVEKGLKYFRAMEEEFGVKPDQDIYNCVVDLLGRAGKICEAYELVEKMPFRPDESTWGAILGACKAHKHTGVISRLAARRVMELKPRMVGTYVMLSYIYAAERKWGDFARVRKMMKMMGNKKEAGMSWIEVENQVFSFAVNDKACPNADSVYSVLELLIEESKEAGYVPDLDCLVHDQELQESPESENG</sequence>
<gene>
    <name evidence="3" type="ORF">MERR_LOCUS42348</name>
</gene>
<comment type="caution">
    <text evidence="3">The sequence shown here is derived from an EMBL/GenBank/DDBJ whole genome shotgun (WGS) entry which is preliminary data.</text>
</comment>
<keyword evidence="1" id="KW-0677">Repeat</keyword>
<dbReference type="PROSITE" id="PS51375">
    <property type="entry name" value="PPR"/>
    <property type="match status" value="3"/>
</dbReference>
<dbReference type="NCBIfam" id="TIGR00756">
    <property type="entry name" value="PPR"/>
    <property type="match status" value="5"/>
</dbReference>
<protein>
    <recommendedName>
        <fullName evidence="5">Pentatricopeptide repeat-containing protein</fullName>
    </recommendedName>
</protein>